<proteinExistence type="predicted"/>
<dbReference type="AlphaFoldDB" id="A0A329QG00"/>
<keyword evidence="2" id="KW-1185">Reference proteome</keyword>
<reference evidence="1 2" key="1">
    <citation type="submission" date="2018-06" db="EMBL/GenBank/DDBJ databases">
        <title>Phytoactinopolyspora halophila sp. nov., a novel halophilic actinomycete isolated from a saline soil in China.</title>
        <authorList>
            <person name="Tang S.-K."/>
        </authorList>
    </citation>
    <scope>NUCLEOTIDE SEQUENCE [LARGE SCALE GENOMIC DNA]</scope>
    <source>
        <strain evidence="1 2">YIM 96934</strain>
    </source>
</reference>
<name>A0A329QG00_9ACTN</name>
<evidence type="ECO:0000313" key="1">
    <source>
        <dbReference type="EMBL" id="RAW10619.1"/>
    </source>
</evidence>
<dbReference type="Pfam" id="PF02620">
    <property type="entry name" value="YceD"/>
    <property type="match status" value="1"/>
</dbReference>
<dbReference type="OrthoDB" id="9790372at2"/>
<dbReference type="EMBL" id="QMIG01000026">
    <property type="protein sequence ID" value="RAW10619.1"/>
    <property type="molecule type" value="Genomic_DNA"/>
</dbReference>
<dbReference type="InterPro" id="IPR003772">
    <property type="entry name" value="YceD"/>
</dbReference>
<comment type="caution">
    <text evidence="1">The sequence shown here is derived from an EMBL/GenBank/DDBJ whole genome shotgun (WGS) entry which is preliminary data.</text>
</comment>
<accession>A0A329QG00</accession>
<gene>
    <name evidence="1" type="ORF">DPM12_18960</name>
</gene>
<protein>
    <submittedName>
        <fullName evidence="1">DUF177 domain-containing protein</fullName>
    </submittedName>
</protein>
<dbReference type="PANTHER" id="PTHR34374:SF1">
    <property type="entry name" value="LARGE RIBOSOMAL RNA SUBUNIT ACCUMULATION PROTEIN YCED HOMOLOG 1, CHLOROPLASTIC"/>
    <property type="match status" value="1"/>
</dbReference>
<dbReference type="PANTHER" id="PTHR34374">
    <property type="entry name" value="LARGE RIBOSOMAL RNA SUBUNIT ACCUMULATION PROTEIN YCED HOMOLOG 1, CHLOROPLASTIC"/>
    <property type="match status" value="1"/>
</dbReference>
<sequence>MTASRRGLDELVHTARELIPLNVLDPRAPFVLDVRELGRRPGSMQHKTLVVHAPADLGIGGVVEVPEGSDIGLTIRLESVMEGVLVSGEARALISGECARCLDPFDDQLAVEWQELYAYPEGETDTESEADEDGLSVQDDMIDLEQPVRDALVLALPLAPTCRDDCPGLCSQCGARLEDDPSHRHEYTDPRWAALAELLTNETNESGSSGAGPTEEM</sequence>
<evidence type="ECO:0000313" key="2">
    <source>
        <dbReference type="Proteomes" id="UP000250462"/>
    </source>
</evidence>
<dbReference type="Proteomes" id="UP000250462">
    <property type="component" value="Unassembled WGS sequence"/>
</dbReference>
<organism evidence="1 2">
    <name type="scientific">Phytoactinopolyspora halophila</name>
    <dbReference type="NCBI Taxonomy" id="1981511"/>
    <lineage>
        <taxon>Bacteria</taxon>
        <taxon>Bacillati</taxon>
        <taxon>Actinomycetota</taxon>
        <taxon>Actinomycetes</taxon>
        <taxon>Jiangellales</taxon>
        <taxon>Jiangellaceae</taxon>
        <taxon>Phytoactinopolyspora</taxon>
    </lineage>
</organism>